<evidence type="ECO:0000313" key="10">
    <source>
        <dbReference type="EMBL" id="AXM05016.1"/>
    </source>
</evidence>
<evidence type="ECO:0000256" key="5">
    <source>
        <dbReference type="ARBA" id="ARBA00023163"/>
    </source>
</evidence>
<dbReference type="EMBL" id="MG593431">
    <property type="protein sequence ID" value="AXM05016.1"/>
    <property type="molecule type" value="Genomic_DNA"/>
</dbReference>
<keyword evidence="5" id="KW-0804">Transcription</keyword>
<evidence type="ECO:0000256" key="2">
    <source>
        <dbReference type="ARBA" id="ARBA00022473"/>
    </source>
</evidence>
<keyword evidence="3" id="KW-0805">Transcription regulation</keyword>
<dbReference type="InterPro" id="IPR005333">
    <property type="entry name" value="Transcription_factor_TCP"/>
</dbReference>
<dbReference type="PANTHER" id="PTHR31072:SF224">
    <property type="entry name" value="TRANSCRIPTION FACTOR TCP1"/>
    <property type="match status" value="1"/>
</dbReference>
<proteinExistence type="predicted"/>
<evidence type="ECO:0000256" key="1">
    <source>
        <dbReference type="ARBA" id="ARBA00004123"/>
    </source>
</evidence>
<dbReference type="AlphaFoldDB" id="A0A346D3J8"/>
<organism evidence="10">
    <name type="scientific">Berkheya purpurea</name>
    <dbReference type="NCBI Taxonomy" id="496620"/>
    <lineage>
        <taxon>Eukaryota</taxon>
        <taxon>Viridiplantae</taxon>
        <taxon>Streptophyta</taxon>
        <taxon>Embryophyta</taxon>
        <taxon>Tracheophyta</taxon>
        <taxon>Spermatophyta</taxon>
        <taxon>Magnoliopsida</taxon>
        <taxon>eudicotyledons</taxon>
        <taxon>Gunneridae</taxon>
        <taxon>Pentapetalae</taxon>
        <taxon>asterids</taxon>
        <taxon>campanulids</taxon>
        <taxon>Asterales</taxon>
        <taxon>Asteraceae</taxon>
        <taxon>Vernonioideae</taxon>
        <taxon>Arctotideae</taxon>
        <taxon>Gorteriinae</taxon>
        <taxon>Berkheya</taxon>
    </lineage>
</organism>
<feature type="region of interest" description="Disordered" evidence="7">
    <location>
        <begin position="195"/>
        <end position="233"/>
    </location>
</feature>
<evidence type="ECO:0000256" key="6">
    <source>
        <dbReference type="ARBA" id="ARBA00023242"/>
    </source>
</evidence>
<keyword evidence="4" id="KW-0238">DNA-binding</keyword>
<dbReference type="GO" id="GO:0003700">
    <property type="term" value="F:DNA-binding transcription factor activity"/>
    <property type="evidence" value="ECO:0007669"/>
    <property type="project" value="InterPro"/>
</dbReference>
<protein>
    <submittedName>
        <fullName evidence="10">Cycloidea-like protein</fullName>
    </submittedName>
</protein>
<dbReference type="Pfam" id="PF03634">
    <property type="entry name" value="TCP"/>
    <property type="match status" value="1"/>
</dbReference>
<comment type="subcellular location">
    <subcellularLocation>
        <location evidence="1">Nucleus</location>
    </subcellularLocation>
</comment>
<evidence type="ECO:0000259" key="8">
    <source>
        <dbReference type="PROSITE" id="PS51369"/>
    </source>
</evidence>
<dbReference type="PROSITE" id="PS51370">
    <property type="entry name" value="R"/>
    <property type="match status" value="1"/>
</dbReference>
<reference evidence="10" key="1">
    <citation type="journal article" date="2018" name="Front. Plant Sci.">
        <title>Patterning the Asteraceae Capitulum: Duplications and Differential Expression of the Flower Symmetry CYC2-Like Genes.</title>
        <authorList>
            <person name="Chen J."/>
            <person name="Shen C.Z."/>
            <person name="Guo Y.P."/>
            <person name="Rao G.Y."/>
        </authorList>
    </citation>
    <scope>NUCLEOTIDE SEQUENCE</scope>
</reference>
<dbReference type="GO" id="GO:0005634">
    <property type="term" value="C:nucleus"/>
    <property type="evidence" value="ECO:0007669"/>
    <property type="project" value="UniProtKB-SubCell"/>
</dbReference>
<dbReference type="GO" id="GO:0043565">
    <property type="term" value="F:sequence-specific DNA binding"/>
    <property type="evidence" value="ECO:0007669"/>
    <property type="project" value="TreeGrafter"/>
</dbReference>
<dbReference type="PANTHER" id="PTHR31072">
    <property type="entry name" value="TRANSCRIPTION FACTOR TCP4-RELATED"/>
    <property type="match status" value="1"/>
</dbReference>
<evidence type="ECO:0000256" key="7">
    <source>
        <dbReference type="SAM" id="MobiDB-lite"/>
    </source>
</evidence>
<dbReference type="InterPro" id="IPR017887">
    <property type="entry name" value="TF_TCP_subgr"/>
</dbReference>
<sequence>MFSSNPFPELPSSPNVFLPPNFLFDHEKDCVCFNYHQSSDPFISDNSIFHAYNNIAPPSPIMENNKQDFVRHQQQFSEGPVLQSREDRDDLLDLVISCSKNKTGALKKDGHSKIYTARGPRDRRVRLSIEISRKFFSLQDLLGFDKASKILDWLFNNSKNAIKELVEETNHCSSSTMTDHSKVSFLEAIKGGLDEDKGKKKSSLKDVDDKRKKMTRKTTAGLQENLARDQSKVMARARARERTREKMQIKNLDNELKTLVPDDFNCQVSPSN</sequence>
<accession>A0A346D3J8</accession>
<feature type="domain" description="R" evidence="9">
    <location>
        <begin position="229"/>
        <end position="246"/>
    </location>
</feature>
<keyword evidence="2" id="KW-0217">Developmental protein</keyword>
<keyword evidence="6" id="KW-0539">Nucleus</keyword>
<evidence type="ECO:0000256" key="3">
    <source>
        <dbReference type="ARBA" id="ARBA00023015"/>
    </source>
</evidence>
<dbReference type="GO" id="GO:2000032">
    <property type="term" value="P:regulation of secondary shoot formation"/>
    <property type="evidence" value="ECO:0007669"/>
    <property type="project" value="TreeGrafter"/>
</dbReference>
<dbReference type="PROSITE" id="PS51369">
    <property type="entry name" value="TCP"/>
    <property type="match status" value="1"/>
</dbReference>
<feature type="compositionally biased region" description="Basic and acidic residues" evidence="7">
    <location>
        <begin position="195"/>
        <end position="211"/>
    </location>
</feature>
<name>A0A346D3J8_9ASTR</name>
<dbReference type="InterPro" id="IPR017888">
    <property type="entry name" value="CYC/TB1_R_domain"/>
</dbReference>
<evidence type="ECO:0000256" key="4">
    <source>
        <dbReference type="ARBA" id="ARBA00023125"/>
    </source>
</evidence>
<evidence type="ECO:0000259" key="9">
    <source>
        <dbReference type="PROSITE" id="PS51370"/>
    </source>
</evidence>
<feature type="domain" description="TCP" evidence="8">
    <location>
        <begin position="107"/>
        <end position="165"/>
    </location>
</feature>